<evidence type="ECO:0000313" key="1">
    <source>
        <dbReference type="EMBL" id="OJZ79835.1"/>
    </source>
</evidence>
<accession>A0A1M3SZE1</accession>
<gene>
    <name evidence="1" type="ORF">ASPFODRAFT_519912</name>
</gene>
<name>A0A1M3SZE1_ASPLC</name>
<dbReference type="VEuPathDB" id="FungiDB:ASPFODRAFT_519912"/>
<dbReference type="EMBL" id="KV878270">
    <property type="protein sequence ID" value="OJZ79835.1"/>
    <property type="molecule type" value="Genomic_DNA"/>
</dbReference>
<sequence>MRGNNATREKLSISVPKGTCCRTGVKSPLSIGSPSFLLDPHQQTSTLQAMCSSMVMTHASEGKREARAHSPRSRFHVACGNMTGSENSLADFCPKMLPNSPCMAVSEAVPIEHLSILDS</sequence>
<protein>
    <submittedName>
        <fullName evidence="1">Uncharacterized protein</fullName>
    </submittedName>
</protein>
<dbReference type="Proteomes" id="UP000184063">
    <property type="component" value="Unassembled WGS sequence"/>
</dbReference>
<organism evidence="1 2">
    <name type="scientific">Aspergillus luchuensis (strain CBS 106.47)</name>
    <dbReference type="NCBI Taxonomy" id="1137211"/>
    <lineage>
        <taxon>Eukaryota</taxon>
        <taxon>Fungi</taxon>
        <taxon>Dikarya</taxon>
        <taxon>Ascomycota</taxon>
        <taxon>Pezizomycotina</taxon>
        <taxon>Eurotiomycetes</taxon>
        <taxon>Eurotiomycetidae</taxon>
        <taxon>Eurotiales</taxon>
        <taxon>Aspergillaceae</taxon>
        <taxon>Aspergillus</taxon>
        <taxon>Aspergillus subgen. Circumdati</taxon>
    </lineage>
</organism>
<evidence type="ECO:0000313" key="2">
    <source>
        <dbReference type="Proteomes" id="UP000184063"/>
    </source>
</evidence>
<proteinExistence type="predicted"/>
<dbReference type="AlphaFoldDB" id="A0A1M3SZE1"/>
<reference evidence="2" key="1">
    <citation type="journal article" date="2017" name="Genome Biol.">
        <title>Comparative genomics reveals high biological diversity and specific adaptations in the industrially and medically important fungal genus Aspergillus.</title>
        <authorList>
            <person name="de Vries R.P."/>
            <person name="Riley R."/>
            <person name="Wiebenga A."/>
            <person name="Aguilar-Osorio G."/>
            <person name="Amillis S."/>
            <person name="Uchima C.A."/>
            <person name="Anderluh G."/>
            <person name="Asadollahi M."/>
            <person name="Askin M."/>
            <person name="Barry K."/>
            <person name="Battaglia E."/>
            <person name="Bayram O."/>
            <person name="Benocci T."/>
            <person name="Braus-Stromeyer S.A."/>
            <person name="Caldana C."/>
            <person name="Canovas D."/>
            <person name="Cerqueira G.C."/>
            <person name="Chen F."/>
            <person name="Chen W."/>
            <person name="Choi C."/>
            <person name="Clum A."/>
            <person name="Dos Santos R.A."/>
            <person name="Damasio A.R."/>
            <person name="Diallinas G."/>
            <person name="Emri T."/>
            <person name="Fekete E."/>
            <person name="Flipphi M."/>
            <person name="Freyberg S."/>
            <person name="Gallo A."/>
            <person name="Gournas C."/>
            <person name="Habgood R."/>
            <person name="Hainaut M."/>
            <person name="Harispe M.L."/>
            <person name="Henrissat B."/>
            <person name="Hilden K.S."/>
            <person name="Hope R."/>
            <person name="Hossain A."/>
            <person name="Karabika E."/>
            <person name="Karaffa L."/>
            <person name="Karanyi Z."/>
            <person name="Krasevec N."/>
            <person name="Kuo A."/>
            <person name="Kusch H."/>
            <person name="LaButti K."/>
            <person name="Lagendijk E.L."/>
            <person name="Lapidus A."/>
            <person name="Levasseur A."/>
            <person name="Lindquist E."/>
            <person name="Lipzen A."/>
            <person name="Logrieco A.F."/>
            <person name="MacCabe A."/>
            <person name="Maekelae M.R."/>
            <person name="Malavazi I."/>
            <person name="Melin P."/>
            <person name="Meyer V."/>
            <person name="Mielnichuk N."/>
            <person name="Miskei M."/>
            <person name="Molnar A.P."/>
            <person name="Mule G."/>
            <person name="Ngan C.Y."/>
            <person name="Orejas M."/>
            <person name="Orosz E."/>
            <person name="Ouedraogo J.P."/>
            <person name="Overkamp K.M."/>
            <person name="Park H.-S."/>
            <person name="Perrone G."/>
            <person name="Piumi F."/>
            <person name="Punt P.J."/>
            <person name="Ram A.F."/>
            <person name="Ramon A."/>
            <person name="Rauscher S."/>
            <person name="Record E."/>
            <person name="Riano-Pachon D.M."/>
            <person name="Robert V."/>
            <person name="Roehrig J."/>
            <person name="Ruller R."/>
            <person name="Salamov A."/>
            <person name="Salih N.S."/>
            <person name="Samson R.A."/>
            <person name="Sandor E."/>
            <person name="Sanguinetti M."/>
            <person name="Schuetze T."/>
            <person name="Sepcic K."/>
            <person name="Shelest E."/>
            <person name="Sherlock G."/>
            <person name="Sophianopoulou V."/>
            <person name="Squina F.M."/>
            <person name="Sun H."/>
            <person name="Susca A."/>
            <person name="Todd R.B."/>
            <person name="Tsang A."/>
            <person name="Unkles S.E."/>
            <person name="van de Wiele N."/>
            <person name="van Rossen-Uffink D."/>
            <person name="Oliveira J.V."/>
            <person name="Vesth T.C."/>
            <person name="Visser J."/>
            <person name="Yu J.-H."/>
            <person name="Zhou M."/>
            <person name="Andersen M.R."/>
            <person name="Archer D.B."/>
            <person name="Baker S.E."/>
            <person name="Benoit I."/>
            <person name="Brakhage A.A."/>
            <person name="Braus G.H."/>
            <person name="Fischer R."/>
            <person name="Frisvad J.C."/>
            <person name="Goldman G.H."/>
            <person name="Houbraken J."/>
            <person name="Oakley B."/>
            <person name="Pocsi I."/>
            <person name="Scazzocchio C."/>
            <person name="Seiboth B."/>
            <person name="vanKuyk P.A."/>
            <person name="Wortman J."/>
            <person name="Dyer P.S."/>
            <person name="Grigoriev I.V."/>
        </authorList>
    </citation>
    <scope>NUCLEOTIDE SEQUENCE [LARGE SCALE GENOMIC DNA]</scope>
    <source>
        <strain evidence="2">CBS 106.47</strain>
    </source>
</reference>